<dbReference type="Pfam" id="PF03816">
    <property type="entry name" value="LytR_cpsA_psr"/>
    <property type="match status" value="1"/>
</dbReference>
<dbReference type="RefSeq" id="WP_181472403.1">
    <property type="nucleotide sequence ID" value="NZ_JACEFG010000002.1"/>
</dbReference>
<dbReference type="GO" id="GO:0071555">
    <property type="term" value="P:cell wall organization"/>
    <property type="evidence" value="ECO:0007669"/>
    <property type="project" value="UniProtKB-KW"/>
</dbReference>
<dbReference type="NCBIfam" id="TIGR00350">
    <property type="entry name" value="lytR_cpsA_psr"/>
    <property type="match status" value="1"/>
</dbReference>
<evidence type="ECO:0000256" key="1">
    <source>
        <dbReference type="ARBA" id="ARBA00006068"/>
    </source>
</evidence>
<sequence>MGRLFGYLKEKSRFWKIPLIVCSLLLVVGGVYAYSVYSDARSIVDEDMNQEVASIDHEVTKKKIERKEPLNILLMGVDERDDDQGRSDALMVLSVDPNQARSQLISIPRDTRTELVGDAPEAGRQDKINHAYAFGGTDMAINTVESLLDFELDYYVKMNMEGLSGMVDAVGGITVNNELDWYDTGHYEKGFHYAEGELEMNGPQTMGFVRMRYQDPDGDFGRNERQRKVIQAVINKGASIKSVHKIGDMMDVLGTNVTTNMNFSTMQDLIINYRSARENMTTYQMSGTGTEIDGIYYLQVSDQEIREVSKMIEDYSF</sequence>
<evidence type="ECO:0000256" key="2">
    <source>
        <dbReference type="ARBA" id="ARBA00022692"/>
    </source>
</evidence>
<keyword evidence="4" id="KW-0472">Membrane</keyword>
<dbReference type="PANTHER" id="PTHR33392:SF6">
    <property type="entry name" value="POLYISOPRENYL-TEICHOIC ACID--PEPTIDOGLYCAN TEICHOIC ACID TRANSFERASE TAGU"/>
    <property type="match status" value="1"/>
</dbReference>
<evidence type="ECO:0000256" key="4">
    <source>
        <dbReference type="ARBA" id="ARBA00022989"/>
    </source>
</evidence>
<evidence type="ECO:0000313" key="7">
    <source>
        <dbReference type="Proteomes" id="UP000571017"/>
    </source>
</evidence>
<comment type="caution">
    <text evidence="6">The sequence shown here is derived from an EMBL/GenBank/DDBJ whole genome shotgun (WGS) entry which is preliminary data.</text>
</comment>
<dbReference type="InterPro" id="IPR004474">
    <property type="entry name" value="LytR_CpsA_psr"/>
</dbReference>
<evidence type="ECO:0000313" key="6">
    <source>
        <dbReference type="EMBL" id="MBA2175386.1"/>
    </source>
</evidence>
<proteinExistence type="inferred from homology"/>
<keyword evidence="3" id="KW-0735">Signal-anchor</keyword>
<feature type="domain" description="Cell envelope-related transcriptional attenuator" evidence="5">
    <location>
        <begin position="86"/>
        <end position="237"/>
    </location>
</feature>
<organism evidence="6 7">
    <name type="scientific">Halobacillus locisalis</name>
    <dbReference type="NCBI Taxonomy" id="220753"/>
    <lineage>
        <taxon>Bacteria</taxon>
        <taxon>Bacillati</taxon>
        <taxon>Bacillota</taxon>
        <taxon>Bacilli</taxon>
        <taxon>Bacillales</taxon>
        <taxon>Bacillaceae</taxon>
        <taxon>Halobacillus</taxon>
    </lineage>
</organism>
<keyword evidence="2" id="KW-0812">Transmembrane</keyword>
<dbReference type="AlphaFoldDB" id="A0A838CUV2"/>
<accession>A0A838CUV2</accession>
<keyword evidence="4" id="KW-1133">Transmembrane helix</keyword>
<evidence type="ECO:0000259" key="5">
    <source>
        <dbReference type="Pfam" id="PF03816"/>
    </source>
</evidence>
<evidence type="ECO:0000256" key="3">
    <source>
        <dbReference type="ARBA" id="ARBA00022968"/>
    </source>
</evidence>
<name>A0A838CUV2_9BACI</name>
<reference evidence="6 7" key="1">
    <citation type="journal article" date="2004" name="Extremophiles">
        <title>Halobacillus locisalis sp. nov., a halophilic bacterium isolated from a marine solar saltern of the Yellow Sea in Korea.</title>
        <authorList>
            <person name="Yoon J.H."/>
            <person name="Kang K.H."/>
            <person name="Oh T.K."/>
            <person name="Park Y.H."/>
        </authorList>
    </citation>
    <scope>NUCLEOTIDE SEQUENCE [LARGE SCALE GENOMIC DNA]</scope>
    <source>
        <strain evidence="6 7">KCTC 3788</strain>
    </source>
</reference>
<comment type="similarity">
    <text evidence="1">Belongs to the LytR/CpsA/Psr (LCP) family.</text>
</comment>
<dbReference type="Gene3D" id="3.40.630.190">
    <property type="entry name" value="LCP protein"/>
    <property type="match status" value="1"/>
</dbReference>
<dbReference type="Proteomes" id="UP000571017">
    <property type="component" value="Unassembled WGS sequence"/>
</dbReference>
<gene>
    <name evidence="6" type="ORF">H0266_10820</name>
</gene>
<protein>
    <submittedName>
        <fullName evidence="6">LCP family protein</fullName>
    </submittedName>
</protein>
<dbReference type="PANTHER" id="PTHR33392">
    <property type="entry name" value="POLYISOPRENYL-TEICHOIC ACID--PEPTIDOGLYCAN TEICHOIC ACID TRANSFERASE TAGU"/>
    <property type="match status" value="1"/>
</dbReference>
<dbReference type="InterPro" id="IPR050922">
    <property type="entry name" value="LytR/CpsA/Psr_CW_biosynth"/>
</dbReference>
<dbReference type="EMBL" id="JACEFG010000002">
    <property type="protein sequence ID" value="MBA2175386.1"/>
    <property type="molecule type" value="Genomic_DNA"/>
</dbReference>
<keyword evidence="7" id="KW-1185">Reference proteome</keyword>